<gene>
    <name evidence="5" type="ORF">GCM10009613_14410</name>
</gene>
<dbReference type="Pfam" id="PF00271">
    <property type="entry name" value="Helicase_C"/>
    <property type="match status" value="1"/>
</dbReference>
<protein>
    <recommendedName>
        <fullName evidence="7">DEAD/DEAH box helicase</fullName>
    </recommendedName>
</protein>
<dbReference type="InterPro" id="IPR027417">
    <property type="entry name" value="P-loop_NTPase"/>
</dbReference>
<dbReference type="PROSITE" id="PS51194">
    <property type="entry name" value="HELICASE_CTER"/>
    <property type="match status" value="1"/>
</dbReference>
<evidence type="ECO:0000256" key="2">
    <source>
        <dbReference type="ARBA" id="ARBA00022840"/>
    </source>
</evidence>
<keyword evidence="6" id="KW-1185">Reference proteome</keyword>
<dbReference type="Gene3D" id="3.40.50.300">
    <property type="entry name" value="P-loop containing nucleotide triphosphate hydrolases"/>
    <property type="match status" value="2"/>
</dbReference>
<dbReference type="RefSeq" id="WP_344019662.1">
    <property type="nucleotide sequence ID" value="NZ_BAAAJK010000005.1"/>
</dbReference>
<dbReference type="Pfam" id="PF00929">
    <property type="entry name" value="RNase_T"/>
    <property type="match status" value="1"/>
</dbReference>
<dbReference type="InterPro" id="IPR012337">
    <property type="entry name" value="RNaseH-like_sf"/>
</dbReference>
<dbReference type="SUPFAM" id="SSF53098">
    <property type="entry name" value="Ribonuclease H-like"/>
    <property type="match status" value="1"/>
</dbReference>
<comment type="caution">
    <text evidence="5">The sequence shown here is derived from an EMBL/GenBank/DDBJ whole genome shotgun (WGS) entry which is preliminary data.</text>
</comment>
<reference evidence="6" key="1">
    <citation type="journal article" date="2019" name="Int. J. Syst. Evol. Microbiol.">
        <title>The Global Catalogue of Microorganisms (GCM) 10K type strain sequencing project: providing services to taxonomists for standard genome sequencing and annotation.</title>
        <authorList>
            <consortium name="The Broad Institute Genomics Platform"/>
            <consortium name="The Broad Institute Genome Sequencing Center for Infectious Disease"/>
            <person name="Wu L."/>
            <person name="Ma J."/>
        </authorList>
    </citation>
    <scope>NUCLEOTIDE SEQUENCE [LARGE SCALE GENOMIC DNA]</scope>
    <source>
        <strain evidence="6">JCM 11896</strain>
    </source>
</reference>
<evidence type="ECO:0000313" key="6">
    <source>
        <dbReference type="Proteomes" id="UP001501414"/>
    </source>
</evidence>
<dbReference type="InterPro" id="IPR052511">
    <property type="entry name" value="ATP-dep_Helicase"/>
</dbReference>
<evidence type="ECO:0000256" key="1">
    <source>
        <dbReference type="ARBA" id="ARBA00022741"/>
    </source>
</evidence>
<dbReference type="SMART" id="SM00487">
    <property type="entry name" value="DEXDc"/>
    <property type="match status" value="1"/>
</dbReference>
<dbReference type="SMART" id="SM00479">
    <property type="entry name" value="EXOIII"/>
    <property type="match status" value="1"/>
</dbReference>
<keyword evidence="1" id="KW-0547">Nucleotide-binding</keyword>
<evidence type="ECO:0008006" key="7">
    <source>
        <dbReference type="Google" id="ProtNLM"/>
    </source>
</evidence>
<feature type="domain" description="Helicase ATP-binding" evidence="3">
    <location>
        <begin position="38"/>
        <end position="222"/>
    </location>
</feature>
<evidence type="ECO:0000259" key="3">
    <source>
        <dbReference type="PROSITE" id="PS51192"/>
    </source>
</evidence>
<dbReference type="PROSITE" id="PS51192">
    <property type="entry name" value="HELICASE_ATP_BIND_1"/>
    <property type="match status" value="1"/>
</dbReference>
<dbReference type="NCBIfam" id="TIGR00573">
    <property type="entry name" value="dnaq"/>
    <property type="match status" value="1"/>
</dbReference>
<sequence length="1042" mass="110959">MTSSASDTAYARLAEPVRRWIHGQGWTGLHDVQARAVEPVLAADRDVLITAATAAGKTEAAFLPALSHLVERRASGRTPGGVEVLYLSPLKALINDQTRRLEPIGEELGIPVHPWHGDVTAARRGRVWRDRAGVLLITPESVEGILCHRGDRAKALFSDLRFVIVDELHAFPGSPRGAQLASLMHRLDLLARRRIPRIGLSATVGKLDDAAEALRPGGGPKVHVIESAVDGRSRRTRVYAHHVTAGTGGSSAIARRLYRGLRGSTNLVFANARTDVEYYADRLRQECERQRTPNEFFAHHGSLSKAEREDVEDRLRGSDLPGTAVCTSTLEMGIDIGQVREVAQVGPPPSVAALRQRWGRSGRRPGEPSILRVYVAEPELGVDPEPVDELRPQLVQALAMLRLVRVHDWCEPPEHGGLHLSTLVQQVLSLSAQFGGVTPEQAESALCSRGPFRRVGGDTFHRLLGAMHGAELLTTAGDGTLLPGTRGEREIEHYGFLAAFATPAAYRVVAGGQEIGSVSAASPLVPDRGLVLAGRRWRVIAVHQADSLVEVVPDNQGTVVAFPGGGAARVHDRVRAEMLAIYQGEDDGIADLVDDGARDLLTAARSAFERLGLHDRDIIATGRSTLVLPWRGDRMLDTLLVALHQHGLRGDREGPALRVTAPVALVEQVLDTLAQASPPEPTHLAAAVAAKAEEKWDDVLSPDLLDEAYAARALDVDAVWDWVRHRAPGSAATDHAAPGPMTPAAQEPVRGIPAGTGFAVVDVETTGLAPGGGHRIVEIAVVRCLPDGSVEDSWHSLLDPGRDPGPVHVHGLRPEDLAGAPSFADVAGDVAELLSGRIVVAHNARFDISFLRAEFERTGVVPPAWPALCTMELLDRLPGANDRPGRSLADACAAFGVDVGPAHTALGDARAAAGLLAAQISSAGAPNVLDLGVTSTAIPGPWSPVPPSGRFLHRGGGMTAARRTPVARRAATAETAYADAVVLALDSGGISSAETDRLVEIARSWNLDGAAVSRIHERESARGTVSGESRRHLEIVQALIRS</sequence>
<dbReference type="PANTHER" id="PTHR47962:SF5">
    <property type="entry name" value="ATP-DEPENDENT HELICASE LHR-RELATED"/>
    <property type="match status" value="1"/>
</dbReference>
<dbReference type="InterPro" id="IPR006054">
    <property type="entry name" value="DnaQ"/>
</dbReference>
<dbReference type="Gene3D" id="3.30.420.10">
    <property type="entry name" value="Ribonuclease H-like superfamily/Ribonuclease H"/>
    <property type="match status" value="1"/>
</dbReference>
<evidence type="ECO:0000259" key="4">
    <source>
        <dbReference type="PROSITE" id="PS51194"/>
    </source>
</evidence>
<dbReference type="InterPro" id="IPR036397">
    <property type="entry name" value="RNaseH_sf"/>
</dbReference>
<dbReference type="CDD" id="cd06127">
    <property type="entry name" value="DEDDh"/>
    <property type="match status" value="1"/>
</dbReference>
<dbReference type="Pfam" id="PF00270">
    <property type="entry name" value="DEAD"/>
    <property type="match status" value="1"/>
</dbReference>
<name>A0ABP4IE55_9PSEU</name>
<dbReference type="SUPFAM" id="SSF52540">
    <property type="entry name" value="P-loop containing nucleoside triphosphate hydrolases"/>
    <property type="match status" value="1"/>
</dbReference>
<accession>A0ABP4IE55</accession>
<dbReference type="InterPro" id="IPR001650">
    <property type="entry name" value="Helicase_C-like"/>
</dbReference>
<evidence type="ECO:0000313" key="5">
    <source>
        <dbReference type="EMBL" id="GAA1384101.1"/>
    </source>
</evidence>
<keyword evidence="2" id="KW-0067">ATP-binding</keyword>
<organism evidence="5 6">
    <name type="scientific">Pseudonocardia kongjuensis</name>
    <dbReference type="NCBI Taxonomy" id="102227"/>
    <lineage>
        <taxon>Bacteria</taxon>
        <taxon>Bacillati</taxon>
        <taxon>Actinomycetota</taxon>
        <taxon>Actinomycetes</taxon>
        <taxon>Pseudonocardiales</taxon>
        <taxon>Pseudonocardiaceae</taxon>
        <taxon>Pseudonocardia</taxon>
    </lineage>
</organism>
<proteinExistence type="predicted"/>
<dbReference type="EMBL" id="BAAAJK010000005">
    <property type="protein sequence ID" value="GAA1384101.1"/>
    <property type="molecule type" value="Genomic_DNA"/>
</dbReference>
<dbReference type="InterPro" id="IPR014001">
    <property type="entry name" value="Helicase_ATP-bd"/>
</dbReference>
<dbReference type="SMART" id="SM00490">
    <property type="entry name" value="HELICc"/>
    <property type="match status" value="1"/>
</dbReference>
<dbReference type="InterPro" id="IPR013520">
    <property type="entry name" value="Ribonucl_H"/>
</dbReference>
<feature type="domain" description="Helicase C-terminal" evidence="4">
    <location>
        <begin position="253"/>
        <end position="431"/>
    </location>
</feature>
<dbReference type="InterPro" id="IPR011545">
    <property type="entry name" value="DEAD/DEAH_box_helicase_dom"/>
</dbReference>
<dbReference type="Proteomes" id="UP001501414">
    <property type="component" value="Unassembled WGS sequence"/>
</dbReference>
<dbReference type="PANTHER" id="PTHR47962">
    <property type="entry name" value="ATP-DEPENDENT HELICASE LHR-RELATED-RELATED"/>
    <property type="match status" value="1"/>
</dbReference>